<feature type="disulfide bond" description="Redox-active" evidence="9">
    <location>
        <begin position="32"/>
        <end position="35"/>
    </location>
</feature>
<dbReference type="GO" id="GO:0045454">
    <property type="term" value="P:cell redox homeostasis"/>
    <property type="evidence" value="ECO:0007669"/>
    <property type="project" value="TreeGrafter"/>
</dbReference>
<dbReference type="CDD" id="cd02947">
    <property type="entry name" value="TRX_family"/>
    <property type="match status" value="1"/>
</dbReference>
<organism evidence="11 12">
    <name type="scientific">Fusobacterium ulcerans</name>
    <dbReference type="NCBI Taxonomy" id="861"/>
    <lineage>
        <taxon>Bacteria</taxon>
        <taxon>Fusobacteriati</taxon>
        <taxon>Fusobacteriota</taxon>
        <taxon>Fusobacteriia</taxon>
        <taxon>Fusobacteriales</taxon>
        <taxon>Fusobacteriaceae</taxon>
        <taxon>Fusobacterium</taxon>
    </lineage>
</organism>
<keyword evidence="5 9" id="KW-0676">Redox-active center</keyword>
<dbReference type="GeneID" id="78453743"/>
<feature type="site" description="Contributes to redox potential value" evidence="8">
    <location>
        <position position="33"/>
    </location>
</feature>
<dbReference type="SUPFAM" id="SSF52833">
    <property type="entry name" value="Thioredoxin-like"/>
    <property type="match status" value="1"/>
</dbReference>
<name>A0AAX1TSC9_9FUSO</name>
<evidence type="ECO:0000256" key="2">
    <source>
        <dbReference type="ARBA" id="ARBA00022448"/>
    </source>
</evidence>
<evidence type="ECO:0000256" key="9">
    <source>
        <dbReference type="PIRSR" id="PIRSR000077-4"/>
    </source>
</evidence>
<dbReference type="PRINTS" id="PR00421">
    <property type="entry name" value="THIOREDOXIN"/>
</dbReference>
<dbReference type="InterPro" id="IPR017937">
    <property type="entry name" value="Thioredoxin_CS"/>
</dbReference>
<dbReference type="InterPro" id="IPR005746">
    <property type="entry name" value="Thioredoxin"/>
</dbReference>
<dbReference type="Gene3D" id="3.40.30.10">
    <property type="entry name" value="Glutaredoxin"/>
    <property type="match status" value="1"/>
</dbReference>
<accession>A0AAX1TSC9</accession>
<evidence type="ECO:0000256" key="5">
    <source>
        <dbReference type="ARBA" id="ARBA00023284"/>
    </source>
</evidence>
<keyword evidence="4 9" id="KW-1015">Disulfide bond</keyword>
<evidence type="ECO:0000256" key="7">
    <source>
        <dbReference type="PIRNR" id="PIRNR000077"/>
    </source>
</evidence>
<keyword evidence="3" id="KW-0249">Electron transport</keyword>
<evidence type="ECO:0000256" key="1">
    <source>
        <dbReference type="ARBA" id="ARBA00008987"/>
    </source>
</evidence>
<evidence type="ECO:0000259" key="10">
    <source>
        <dbReference type="PROSITE" id="PS51352"/>
    </source>
</evidence>
<dbReference type="PROSITE" id="PS00194">
    <property type="entry name" value="THIOREDOXIN_1"/>
    <property type="match status" value="1"/>
</dbReference>
<feature type="site" description="Contributes to redox potential value" evidence="8">
    <location>
        <position position="34"/>
    </location>
</feature>
<proteinExistence type="inferred from homology"/>
<dbReference type="InterPro" id="IPR013766">
    <property type="entry name" value="Thioredoxin_domain"/>
</dbReference>
<dbReference type="PIRSF" id="PIRSF000077">
    <property type="entry name" value="Thioredoxin"/>
    <property type="match status" value="1"/>
</dbReference>
<dbReference type="EMBL" id="LS483487">
    <property type="protein sequence ID" value="SQJ10368.1"/>
    <property type="molecule type" value="Genomic_DNA"/>
</dbReference>
<sequence length="104" mass="11665">MSSLINLNEITFKEEVINNKGIVIVDFWAEWCGPCKVLAPILEEISEEGKVKIYKVNVDENPSLAGQFGIKSIPTMVVFENGIRVDQVVGLRPKEEIKEKLAAY</sequence>
<dbReference type="Pfam" id="PF00085">
    <property type="entry name" value="Thioredoxin"/>
    <property type="match status" value="1"/>
</dbReference>
<evidence type="ECO:0000256" key="3">
    <source>
        <dbReference type="ARBA" id="ARBA00022982"/>
    </source>
</evidence>
<dbReference type="InterPro" id="IPR036249">
    <property type="entry name" value="Thioredoxin-like_sf"/>
</dbReference>
<gene>
    <name evidence="11" type="primary">trxA_2</name>
    <name evidence="11" type="ORF">NCTC12112_02462</name>
</gene>
<keyword evidence="2" id="KW-0813">Transport</keyword>
<protein>
    <recommendedName>
        <fullName evidence="6 7">Thioredoxin</fullName>
    </recommendedName>
</protein>
<dbReference type="Proteomes" id="UP000249008">
    <property type="component" value="Chromosome 1"/>
</dbReference>
<feature type="site" description="Deprotonates C-terminal active site Cys" evidence="8">
    <location>
        <position position="26"/>
    </location>
</feature>
<dbReference type="PANTHER" id="PTHR45663:SF11">
    <property type="entry name" value="GEO12009P1"/>
    <property type="match status" value="1"/>
</dbReference>
<evidence type="ECO:0000256" key="4">
    <source>
        <dbReference type="ARBA" id="ARBA00023157"/>
    </source>
</evidence>
<dbReference type="AlphaFoldDB" id="A0AAX1TSC9"/>
<dbReference type="NCBIfam" id="TIGR01068">
    <property type="entry name" value="thioredoxin"/>
    <property type="match status" value="1"/>
</dbReference>
<evidence type="ECO:0000313" key="12">
    <source>
        <dbReference type="Proteomes" id="UP000249008"/>
    </source>
</evidence>
<dbReference type="PROSITE" id="PS51352">
    <property type="entry name" value="THIOREDOXIN_2"/>
    <property type="match status" value="1"/>
</dbReference>
<dbReference type="GO" id="GO:0015035">
    <property type="term" value="F:protein-disulfide reductase activity"/>
    <property type="evidence" value="ECO:0007669"/>
    <property type="project" value="UniProtKB-UniRule"/>
</dbReference>
<dbReference type="RefSeq" id="WP_005981050.1">
    <property type="nucleotide sequence ID" value="NZ_BAABXY010000001.1"/>
</dbReference>
<reference evidence="11 12" key="1">
    <citation type="submission" date="2018-06" db="EMBL/GenBank/DDBJ databases">
        <authorList>
            <consortium name="Pathogen Informatics"/>
            <person name="Doyle S."/>
        </authorList>
    </citation>
    <scope>NUCLEOTIDE SEQUENCE [LARGE SCALE GENOMIC DNA]</scope>
    <source>
        <strain evidence="11 12">NCTC12112</strain>
    </source>
</reference>
<evidence type="ECO:0000256" key="8">
    <source>
        <dbReference type="PIRSR" id="PIRSR000077-1"/>
    </source>
</evidence>
<evidence type="ECO:0000313" key="11">
    <source>
        <dbReference type="EMBL" id="SQJ10368.1"/>
    </source>
</evidence>
<evidence type="ECO:0000256" key="6">
    <source>
        <dbReference type="NCBIfam" id="TIGR01068"/>
    </source>
</evidence>
<dbReference type="FunFam" id="3.40.30.10:FF:000001">
    <property type="entry name" value="Thioredoxin"/>
    <property type="match status" value="1"/>
</dbReference>
<dbReference type="PANTHER" id="PTHR45663">
    <property type="entry name" value="GEO12009P1"/>
    <property type="match status" value="1"/>
</dbReference>
<feature type="active site" description="Nucleophile" evidence="8">
    <location>
        <position position="35"/>
    </location>
</feature>
<feature type="domain" description="Thioredoxin" evidence="10">
    <location>
        <begin position="1"/>
        <end position="104"/>
    </location>
</feature>
<dbReference type="GO" id="GO:0005829">
    <property type="term" value="C:cytosol"/>
    <property type="evidence" value="ECO:0007669"/>
    <property type="project" value="TreeGrafter"/>
</dbReference>
<feature type="active site" description="Nucleophile" evidence="8">
    <location>
        <position position="32"/>
    </location>
</feature>
<dbReference type="KEGG" id="ful:C4N20_02900"/>
<comment type="similarity">
    <text evidence="1 7">Belongs to the thioredoxin family.</text>
</comment>